<dbReference type="STRING" id="1548018.LS64_10745"/>
<feature type="domain" description="D-isomer specific 2-hydroxyacid dehydrogenase NAD-binding" evidence="6">
    <location>
        <begin position="105"/>
        <end position="290"/>
    </location>
</feature>
<evidence type="ECO:0000259" key="6">
    <source>
        <dbReference type="Pfam" id="PF02826"/>
    </source>
</evidence>
<dbReference type="SUPFAM" id="SSF52283">
    <property type="entry name" value="Formate/glycerate dehydrogenase catalytic domain-like"/>
    <property type="match status" value="1"/>
</dbReference>
<evidence type="ECO:0000313" key="10">
    <source>
        <dbReference type="Proteomes" id="UP000477070"/>
    </source>
</evidence>
<evidence type="ECO:0000259" key="5">
    <source>
        <dbReference type="Pfam" id="PF00389"/>
    </source>
</evidence>
<dbReference type="PANTHER" id="PTHR43761:SF1">
    <property type="entry name" value="D-ISOMER SPECIFIC 2-HYDROXYACID DEHYDROGENASE CATALYTIC DOMAIN-CONTAINING PROTEIN-RELATED"/>
    <property type="match status" value="1"/>
</dbReference>
<name>A0A347VU02_9HELI</name>
<dbReference type="PROSITE" id="PS00671">
    <property type="entry name" value="D_2_HYDROXYACID_DH_3"/>
    <property type="match status" value="1"/>
</dbReference>
<dbReference type="AlphaFoldDB" id="A0A347VU02"/>
<dbReference type="Proteomes" id="UP000029714">
    <property type="component" value="Unassembled WGS sequence"/>
</dbReference>
<accession>A0A347VU02</accession>
<sequence>MKIVMLDRATLGEFDSKIFEKFGEFVSYPVTKSNEIIERSKDAEIIITNKVVLNAETLEKLPKLKLICITATGTNNIDLVAAKRLNIAVKNVAGYSTFAVAQHTLALALNFLGEMPYYTHYVARGEWAKSEIFCHLERELHDLYAKSWGIIGYGAIGKRVCALAQAFGADVSYHSTSGHIRKENVPHKSLDAMLAECDIISIHAPFNEQTNNLITLDSIKKLKKGAILLNLGRGGIVNESDVAAALKGGQDFYFGADVLKHEPMESNNPLLEIMADSKLSRRILITPHIAWAYKDTKNVLLKKVAGNIESFLNA</sequence>
<keyword evidence="2 4" id="KW-0560">Oxidoreductase</keyword>
<evidence type="ECO:0000256" key="1">
    <source>
        <dbReference type="ARBA" id="ARBA00005854"/>
    </source>
</evidence>
<evidence type="ECO:0000256" key="3">
    <source>
        <dbReference type="ARBA" id="ARBA00023027"/>
    </source>
</evidence>
<evidence type="ECO:0000313" key="7">
    <source>
        <dbReference type="EMBL" id="MWV70381.1"/>
    </source>
</evidence>
<evidence type="ECO:0000256" key="2">
    <source>
        <dbReference type="ARBA" id="ARBA00023002"/>
    </source>
</evidence>
<comment type="similarity">
    <text evidence="1 4">Belongs to the D-isomer specific 2-hydroxyacid dehydrogenase family.</text>
</comment>
<protein>
    <submittedName>
        <fullName evidence="8">D-2-hydroxyacid dehydrogenase</fullName>
    </submittedName>
</protein>
<gene>
    <name evidence="7" type="ORF">DCO61_10325</name>
    <name evidence="8" type="ORF">LS64_002970</name>
</gene>
<keyword evidence="9" id="KW-1185">Reference proteome</keyword>
<dbReference type="PANTHER" id="PTHR43761">
    <property type="entry name" value="D-ISOMER SPECIFIC 2-HYDROXYACID DEHYDROGENASE FAMILY PROTEIN (AFU_ORTHOLOGUE AFUA_1G13630)"/>
    <property type="match status" value="1"/>
</dbReference>
<evidence type="ECO:0000313" key="9">
    <source>
        <dbReference type="Proteomes" id="UP000029714"/>
    </source>
</evidence>
<feature type="domain" description="D-isomer specific 2-hydroxyacid dehydrogenase catalytic" evidence="5">
    <location>
        <begin position="13"/>
        <end position="312"/>
    </location>
</feature>
<dbReference type="InterPro" id="IPR050418">
    <property type="entry name" value="D-iso_2-hydroxyacid_DH_PdxB"/>
</dbReference>
<reference evidence="8 9" key="1">
    <citation type="journal article" date="2014" name="Genome Announc.">
        <title>Draft genome sequences of eight enterohepatic helicobacter species isolated from both laboratory and wild rodents.</title>
        <authorList>
            <person name="Sheh A."/>
            <person name="Shen Z."/>
            <person name="Fox J.G."/>
        </authorList>
    </citation>
    <scope>NUCLEOTIDE SEQUENCE [LARGE SCALE GENOMIC DNA]</scope>
    <source>
        <strain evidence="8 9">MIT 97-6194</strain>
    </source>
</reference>
<dbReference type="GO" id="GO:0051287">
    <property type="term" value="F:NAD binding"/>
    <property type="evidence" value="ECO:0007669"/>
    <property type="project" value="InterPro"/>
</dbReference>
<dbReference type="InterPro" id="IPR036291">
    <property type="entry name" value="NAD(P)-bd_dom_sf"/>
</dbReference>
<comment type="caution">
    <text evidence="8">The sequence shown here is derived from an EMBL/GenBank/DDBJ whole genome shotgun (WGS) entry which is preliminary data.</text>
</comment>
<dbReference type="InterPro" id="IPR006140">
    <property type="entry name" value="D-isomer_DH_NAD-bd"/>
</dbReference>
<dbReference type="InterPro" id="IPR029753">
    <property type="entry name" value="D-isomer_DH_CS"/>
</dbReference>
<reference evidence="8 9" key="2">
    <citation type="journal article" date="2016" name="Infect. Immun.">
        <title>Helicobacter saguini, a Novel Helicobacter Isolated from Cotton-Top Tamarins with Ulcerative Colitis, Has Proinflammatory Properties and Induces Typhlocolitis and Dysplasia in Gnotobiotic IL-10-/- Mice.</title>
        <authorList>
            <person name="Shen Z."/>
            <person name="Mannion A."/>
            <person name="Whary M.T."/>
            <person name="Muthupalani S."/>
            <person name="Sheh A."/>
            <person name="Feng Y."/>
            <person name="Gong G."/>
            <person name="Vandamme P."/>
            <person name="Holcombe H.R."/>
            <person name="Paster B.J."/>
            <person name="Fox J.G."/>
        </authorList>
    </citation>
    <scope>NUCLEOTIDE SEQUENCE [LARGE SCALE GENOMIC DNA]</scope>
    <source>
        <strain evidence="8 9">MIT 97-6194</strain>
    </source>
</reference>
<reference evidence="8" key="3">
    <citation type="submission" date="2018-04" db="EMBL/GenBank/DDBJ databases">
        <authorList>
            <person name="Sheh A."/>
            <person name="Shen Z."/>
            <person name="Mannion A.J."/>
            <person name="Fox J.G."/>
        </authorList>
    </citation>
    <scope>NUCLEOTIDE SEQUENCE</scope>
    <source>
        <strain evidence="8">MIT 97-6194</strain>
    </source>
</reference>
<dbReference type="SUPFAM" id="SSF51735">
    <property type="entry name" value="NAD(P)-binding Rossmann-fold domains"/>
    <property type="match status" value="1"/>
</dbReference>
<dbReference type="InterPro" id="IPR006139">
    <property type="entry name" value="D-isomer_2_OHA_DH_cat_dom"/>
</dbReference>
<dbReference type="Pfam" id="PF02826">
    <property type="entry name" value="2-Hacid_dh_C"/>
    <property type="match status" value="1"/>
</dbReference>
<dbReference type="EMBL" id="QBIU01000002">
    <property type="protein sequence ID" value="MWV70381.1"/>
    <property type="molecule type" value="Genomic_DNA"/>
</dbReference>
<evidence type="ECO:0000256" key="4">
    <source>
        <dbReference type="RuleBase" id="RU003719"/>
    </source>
</evidence>
<dbReference type="GO" id="GO:0016616">
    <property type="term" value="F:oxidoreductase activity, acting on the CH-OH group of donors, NAD or NADP as acceptor"/>
    <property type="evidence" value="ECO:0007669"/>
    <property type="project" value="InterPro"/>
</dbReference>
<dbReference type="Pfam" id="PF00389">
    <property type="entry name" value="2-Hacid_dh"/>
    <property type="match status" value="1"/>
</dbReference>
<dbReference type="EMBL" id="JRMP02000003">
    <property type="protein sequence ID" value="TLD95321.1"/>
    <property type="molecule type" value="Genomic_DNA"/>
</dbReference>
<organism evidence="8 9">
    <name type="scientific">Helicobacter saguini</name>
    <dbReference type="NCBI Taxonomy" id="1548018"/>
    <lineage>
        <taxon>Bacteria</taxon>
        <taxon>Pseudomonadati</taxon>
        <taxon>Campylobacterota</taxon>
        <taxon>Epsilonproteobacteria</taxon>
        <taxon>Campylobacterales</taxon>
        <taxon>Helicobacteraceae</taxon>
        <taxon>Helicobacter</taxon>
    </lineage>
</organism>
<keyword evidence="3" id="KW-0520">NAD</keyword>
<dbReference type="NCBIfam" id="NF006263">
    <property type="entry name" value="PRK08410.1"/>
    <property type="match status" value="1"/>
</dbReference>
<proteinExistence type="inferred from homology"/>
<dbReference type="Proteomes" id="UP000477070">
    <property type="component" value="Unassembled WGS sequence"/>
</dbReference>
<dbReference type="OrthoDB" id="9805416at2"/>
<dbReference type="RefSeq" id="WP_034574781.1">
    <property type="nucleotide sequence ID" value="NZ_JRMP02000003.1"/>
</dbReference>
<evidence type="ECO:0000313" key="8">
    <source>
        <dbReference type="EMBL" id="TLD95321.1"/>
    </source>
</evidence>
<dbReference type="Gene3D" id="3.40.50.720">
    <property type="entry name" value="NAD(P)-binding Rossmann-like Domain"/>
    <property type="match status" value="2"/>
</dbReference>
<reference evidence="7 10" key="4">
    <citation type="submission" date="2019-12" db="EMBL/GenBank/DDBJ databases">
        <title>Multi-Generational Helicobacter saguini Isolates.</title>
        <authorList>
            <person name="Mannion A."/>
            <person name="Shen Z."/>
            <person name="Fox J.G."/>
        </authorList>
    </citation>
    <scope>NUCLEOTIDE SEQUENCE [LARGE SCALE GENOMIC DNA]</scope>
    <source>
        <strain evidence="7">16-048</strain>
        <strain evidence="10">16-048 (F4)</strain>
    </source>
</reference>